<dbReference type="PROSITE" id="PS51755">
    <property type="entry name" value="OMPR_PHOB"/>
    <property type="match status" value="1"/>
</dbReference>
<evidence type="ECO:0000313" key="6">
    <source>
        <dbReference type="EMBL" id="QFR50150.1"/>
    </source>
</evidence>
<dbReference type="OrthoDB" id="9802426at2"/>
<protein>
    <submittedName>
        <fullName evidence="6">Response regulator transcription factor</fullName>
    </submittedName>
</protein>
<dbReference type="Pfam" id="PF00486">
    <property type="entry name" value="Trans_reg_C"/>
    <property type="match status" value="1"/>
</dbReference>
<dbReference type="InterPro" id="IPR001867">
    <property type="entry name" value="OmpR/PhoB-type_DNA-bd"/>
</dbReference>
<dbReference type="Gene3D" id="6.10.250.690">
    <property type="match status" value="1"/>
</dbReference>
<feature type="DNA-binding region" description="OmpR/PhoB-type" evidence="3">
    <location>
        <begin position="129"/>
        <end position="226"/>
    </location>
</feature>
<keyword evidence="1 3" id="KW-0238">DNA-binding</keyword>
<dbReference type="GO" id="GO:0000156">
    <property type="term" value="F:phosphorelay response regulator activity"/>
    <property type="evidence" value="ECO:0007669"/>
    <property type="project" value="TreeGrafter"/>
</dbReference>
<name>A0A5P8P3P0_9BACT</name>
<feature type="modified residue" description="4-aspartylphosphate" evidence="2">
    <location>
        <position position="53"/>
    </location>
</feature>
<keyword evidence="2" id="KW-0597">Phosphoprotein</keyword>
<dbReference type="Gene3D" id="1.10.10.10">
    <property type="entry name" value="Winged helix-like DNA-binding domain superfamily/Winged helix DNA-binding domain"/>
    <property type="match status" value="1"/>
</dbReference>
<evidence type="ECO:0000256" key="2">
    <source>
        <dbReference type="PROSITE-ProRule" id="PRU00169"/>
    </source>
</evidence>
<dbReference type="GO" id="GO:0000976">
    <property type="term" value="F:transcription cis-regulatory region binding"/>
    <property type="evidence" value="ECO:0007669"/>
    <property type="project" value="TreeGrafter"/>
</dbReference>
<dbReference type="KEGG" id="sulg:FJR48_10595"/>
<sequence>MQEHILIVDDDNDILELLEYNLSNAGYDVLGFLNTKHVRRVLQEEEIDLIIMDRNLPDIEGSTYVEMLRSKNINTPVIFLSAKDTQEDINDGLLKGGDDYITKPFDIEELQLRIKAVLNRYNINSKETQKDLEYKDIKLDLNLHKAFIDNYEVDLTKLETSLLHILIVNKGKVLDREFLLKQIWKDSDNIHQKTVNVAIKRLKEKIDPFKNKDYIKTIRGVGYLLN</sequence>
<dbReference type="Proteomes" id="UP000326944">
    <property type="component" value="Chromosome"/>
</dbReference>
<feature type="domain" description="Response regulatory" evidence="4">
    <location>
        <begin position="4"/>
        <end position="118"/>
    </location>
</feature>
<accession>A0A5P8P3P0</accession>
<dbReference type="EMBL" id="CP043617">
    <property type="protein sequence ID" value="QFR50150.1"/>
    <property type="molecule type" value="Genomic_DNA"/>
</dbReference>
<dbReference type="SMART" id="SM00448">
    <property type="entry name" value="REC"/>
    <property type="match status" value="1"/>
</dbReference>
<dbReference type="SMART" id="SM00862">
    <property type="entry name" value="Trans_reg_C"/>
    <property type="match status" value="1"/>
</dbReference>
<dbReference type="AlphaFoldDB" id="A0A5P8P3P0"/>
<dbReference type="SUPFAM" id="SSF52172">
    <property type="entry name" value="CheY-like"/>
    <property type="match status" value="1"/>
</dbReference>
<dbReference type="InterPro" id="IPR039420">
    <property type="entry name" value="WalR-like"/>
</dbReference>
<dbReference type="GO" id="GO:0006355">
    <property type="term" value="P:regulation of DNA-templated transcription"/>
    <property type="evidence" value="ECO:0007669"/>
    <property type="project" value="InterPro"/>
</dbReference>
<dbReference type="Gene3D" id="3.40.50.2300">
    <property type="match status" value="1"/>
</dbReference>
<evidence type="ECO:0000256" key="3">
    <source>
        <dbReference type="PROSITE-ProRule" id="PRU01091"/>
    </source>
</evidence>
<dbReference type="Pfam" id="PF00072">
    <property type="entry name" value="Response_reg"/>
    <property type="match status" value="1"/>
</dbReference>
<evidence type="ECO:0000259" key="5">
    <source>
        <dbReference type="PROSITE" id="PS51755"/>
    </source>
</evidence>
<dbReference type="CDD" id="cd17574">
    <property type="entry name" value="REC_OmpR"/>
    <property type="match status" value="1"/>
</dbReference>
<dbReference type="InterPro" id="IPR011006">
    <property type="entry name" value="CheY-like_superfamily"/>
</dbReference>
<dbReference type="PANTHER" id="PTHR48111:SF73">
    <property type="entry name" value="ALKALINE PHOSPHATASE SYNTHESIS TRANSCRIPTIONAL REGULATORY PROTEIN PHOP"/>
    <property type="match status" value="1"/>
</dbReference>
<evidence type="ECO:0000313" key="7">
    <source>
        <dbReference type="Proteomes" id="UP000326944"/>
    </source>
</evidence>
<evidence type="ECO:0000256" key="1">
    <source>
        <dbReference type="ARBA" id="ARBA00023125"/>
    </source>
</evidence>
<dbReference type="PROSITE" id="PS50110">
    <property type="entry name" value="RESPONSE_REGULATORY"/>
    <property type="match status" value="1"/>
</dbReference>
<dbReference type="RefSeq" id="WP_152308098.1">
    <property type="nucleotide sequence ID" value="NZ_CP043617.1"/>
</dbReference>
<dbReference type="PANTHER" id="PTHR48111">
    <property type="entry name" value="REGULATOR OF RPOS"/>
    <property type="match status" value="1"/>
</dbReference>
<dbReference type="InterPro" id="IPR001789">
    <property type="entry name" value="Sig_transdc_resp-reg_receiver"/>
</dbReference>
<reference evidence="6 7" key="1">
    <citation type="submission" date="2019-09" db="EMBL/GenBank/DDBJ databases">
        <title>Sulfurimonas gotlandica sp. nov., a chemoautotrophic and psychrotolerant epsilonproteobacterium isolated from a pelagic redoxcline, and an emended description of the genus Sulfurimonas.</title>
        <authorList>
            <person name="Wang S."/>
            <person name="Jiang L."/>
            <person name="Shao S."/>
        </authorList>
    </citation>
    <scope>NUCLEOTIDE SEQUENCE [LARGE SCALE GENOMIC DNA]</scope>
    <source>
        <strain evidence="6 7">GYSZ_1</strain>
    </source>
</reference>
<dbReference type="GO" id="GO:0005829">
    <property type="term" value="C:cytosol"/>
    <property type="evidence" value="ECO:0007669"/>
    <property type="project" value="TreeGrafter"/>
</dbReference>
<feature type="domain" description="OmpR/PhoB-type" evidence="5">
    <location>
        <begin position="129"/>
        <end position="226"/>
    </location>
</feature>
<proteinExistence type="predicted"/>
<dbReference type="InterPro" id="IPR036388">
    <property type="entry name" value="WH-like_DNA-bd_sf"/>
</dbReference>
<dbReference type="GO" id="GO:0032993">
    <property type="term" value="C:protein-DNA complex"/>
    <property type="evidence" value="ECO:0007669"/>
    <property type="project" value="TreeGrafter"/>
</dbReference>
<keyword evidence="7" id="KW-1185">Reference proteome</keyword>
<evidence type="ECO:0000259" key="4">
    <source>
        <dbReference type="PROSITE" id="PS50110"/>
    </source>
</evidence>
<gene>
    <name evidence="6" type="ORF">FJR48_10595</name>
</gene>
<organism evidence="6 7">
    <name type="scientific">Sulfurimonas lithotrophica</name>
    <dbReference type="NCBI Taxonomy" id="2590022"/>
    <lineage>
        <taxon>Bacteria</taxon>
        <taxon>Pseudomonadati</taxon>
        <taxon>Campylobacterota</taxon>
        <taxon>Epsilonproteobacteria</taxon>
        <taxon>Campylobacterales</taxon>
        <taxon>Sulfurimonadaceae</taxon>
        <taxon>Sulfurimonas</taxon>
    </lineage>
</organism>
<dbReference type="CDD" id="cd00383">
    <property type="entry name" value="trans_reg_C"/>
    <property type="match status" value="1"/>
</dbReference>